<dbReference type="SUPFAM" id="SSF53720">
    <property type="entry name" value="ALDH-like"/>
    <property type="match status" value="1"/>
</dbReference>
<evidence type="ECO:0000256" key="4">
    <source>
        <dbReference type="PROSITE-ProRule" id="PRU10007"/>
    </source>
</evidence>
<keyword evidence="2 3" id="KW-0560">Oxidoreductase</keyword>
<evidence type="ECO:0000256" key="3">
    <source>
        <dbReference type="PIRNR" id="PIRNR036492"/>
    </source>
</evidence>
<dbReference type="PANTHER" id="PTHR43570">
    <property type="entry name" value="ALDEHYDE DEHYDROGENASE"/>
    <property type="match status" value="1"/>
</dbReference>
<comment type="similarity">
    <text evidence="1 3 5">Belongs to the aldehyde dehydrogenase family.</text>
</comment>
<dbReference type="Gene3D" id="3.40.309.10">
    <property type="entry name" value="Aldehyde Dehydrogenase, Chain A, domain 2"/>
    <property type="match status" value="1"/>
</dbReference>
<dbReference type="InterPro" id="IPR015590">
    <property type="entry name" value="Aldehyde_DH_dom"/>
</dbReference>
<proteinExistence type="inferred from homology"/>
<dbReference type="InterPro" id="IPR012394">
    <property type="entry name" value="Aldehyde_DH_NAD(P)"/>
</dbReference>
<dbReference type="PROSITE" id="PS00070">
    <property type="entry name" value="ALDEHYDE_DEHYDR_CYS"/>
    <property type="match status" value="1"/>
</dbReference>
<keyword evidence="8" id="KW-1185">Reference proteome</keyword>
<evidence type="ECO:0000256" key="1">
    <source>
        <dbReference type="ARBA" id="ARBA00009986"/>
    </source>
</evidence>
<evidence type="ECO:0000313" key="7">
    <source>
        <dbReference type="EMBL" id="MDS1270271.1"/>
    </source>
</evidence>
<dbReference type="RefSeq" id="WP_310911797.1">
    <property type="nucleotide sequence ID" value="NZ_JAVLVT010000003.1"/>
</dbReference>
<dbReference type="InterPro" id="IPR016163">
    <property type="entry name" value="Ald_DH_C"/>
</dbReference>
<feature type="domain" description="Aldehyde dehydrogenase" evidence="6">
    <location>
        <begin position="10"/>
        <end position="435"/>
    </location>
</feature>
<dbReference type="Gene3D" id="3.40.605.10">
    <property type="entry name" value="Aldehyde Dehydrogenase, Chain A, domain 1"/>
    <property type="match status" value="1"/>
</dbReference>
<dbReference type="InterPro" id="IPR029510">
    <property type="entry name" value="Ald_DH_CS_GLU"/>
</dbReference>
<dbReference type="Proteomes" id="UP001250214">
    <property type="component" value="Unassembled WGS sequence"/>
</dbReference>
<accession>A0ABU2H4Q0</accession>
<evidence type="ECO:0000259" key="6">
    <source>
        <dbReference type="Pfam" id="PF00171"/>
    </source>
</evidence>
<dbReference type="PANTHER" id="PTHR43570:SF16">
    <property type="entry name" value="ALDEHYDE DEHYDROGENASE TYPE III, ISOFORM Q"/>
    <property type="match status" value="1"/>
</dbReference>
<reference evidence="8" key="1">
    <citation type="submission" date="2023-07" db="EMBL/GenBank/DDBJ databases">
        <title>Novel species in the genus Lipingzhangella isolated from Sambhar Salt Lake.</title>
        <authorList>
            <person name="Jiya N."/>
            <person name="Kajale S."/>
            <person name="Sharma A."/>
        </authorList>
    </citation>
    <scope>NUCLEOTIDE SEQUENCE [LARGE SCALE GENOMIC DNA]</scope>
    <source>
        <strain evidence="8">LS1_29</strain>
    </source>
</reference>
<evidence type="ECO:0000313" key="8">
    <source>
        <dbReference type="Proteomes" id="UP001250214"/>
    </source>
</evidence>
<dbReference type="PROSITE" id="PS00687">
    <property type="entry name" value="ALDEHYDE_DEHYDR_GLU"/>
    <property type="match status" value="1"/>
</dbReference>
<organism evidence="7 8">
    <name type="scientific">Lipingzhangella rawalii</name>
    <dbReference type="NCBI Taxonomy" id="2055835"/>
    <lineage>
        <taxon>Bacteria</taxon>
        <taxon>Bacillati</taxon>
        <taxon>Actinomycetota</taxon>
        <taxon>Actinomycetes</taxon>
        <taxon>Streptosporangiales</taxon>
        <taxon>Nocardiopsidaceae</taxon>
        <taxon>Lipingzhangella</taxon>
    </lineage>
</organism>
<sequence>MDDIAPPTHDAAEVVERLHHTFASNRTKPAQWRRSQLEALRSMLTAEEPELQAALNADLGKCATEAYITEIGFLRSEVDHALSHLSQWLRPRRVSSTLPLMPSRARTVREPLGVVLIISPWNYPLNLALSPLVGAIAAGNCAVLKPSELAPSVSAVLAKLLPRYLDPQAITVVEGGVTETTALLEQRFNHIFYTGNSTVARIVMTAAAKHLTPVTLELGGKSPAIVEPDVDLTTTARRLAWGKFMNAGQTCVAPDYVLAVGGCAAELESRLATAVAEMYGPRPIESPDYGRIVNERHFDRLTPLLNSGRLVTGGDTDRSQRYIAPTVLADVDNEAPAMQEEIFGPILPIVSVPDLDTAIATVKQRERPLALYAFTESKHSRRRLTTATSSGAITFGIPNAHLTVPGLPFGGVGESGMGNYHGQYSFEAFTHPKAILEKSLTPDTMAPTYPPYSRLKDRLLRRLL</sequence>
<dbReference type="InterPro" id="IPR016162">
    <property type="entry name" value="Ald_DH_N"/>
</dbReference>
<name>A0ABU2H4Q0_9ACTN</name>
<gene>
    <name evidence="7" type="ORF">RIF23_08190</name>
</gene>
<comment type="caution">
    <text evidence="7">The sequence shown here is derived from an EMBL/GenBank/DDBJ whole genome shotgun (WGS) entry which is preliminary data.</text>
</comment>
<dbReference type="PIRSF" id="PIRSF036492">
    <property type="entry name" value="ALDH"/>
    <property type="match status" value="1"/>
</dbReference>
<dbReference type="InterPro" id="IPR016161">
    <property type="entry name" value="Ald_DH/histidinol_DH"/>
</dbReference>
<dbReference type="Pfam" id="PF00171">
    <property type="entry name" value="Aldedh"/>
    <property type="match status" value="1"/>
</dbReference>
<dbReference type="InterPro" id="IPR016160">
    <property type="entry name" value="Ald_DH_CS_CYS"/>
</dbReference>
<dbReference type="EMBL" id="JAVLVT010000003">
    <property type="protein sequence ID" value="MDS1270271.1"/>
    <property type="molecule type" value="Genomic_DNA"/>
</dbReference>
<evidence type="ECO:0000256" key="2">
    <source>
        <dbReference type="ARBA" id="ARBA00023002"/>
    </source>
</evidence>
<evidence type="ECO:0000256" key="5">
    <source>
        <dbReference type="RuleBase" id="RU003345"/>
    </source>
</evidence>
<dbReference type="CDD" id="cd07087">
    <property type="entry name" value="ALDH_F3-13-14_CALDH-like"/>
    <property type="match status" value="1"/>
</dbReference>
<feature type="active site" evidence="4">
    <location>
        <position position="217"/>
    </location>
</feature>
<protein>
    <recommendedName>
        <fullName evidence="3">Aldehyde dehydrogenase</fullName>
    </recommendedName>
</protein>